<reference evidence="2" key="1">
    <citation type="journal article" date="2019" name="Int. J. Syst. Evol. Microbiol.">
        <title>The Global Catalogue of Microorganisms (GCM) 10K type strain sequencing project: providing services to taxonomists for standard genome sequencing and annotation.</title>
        <authorList>
            <consortium name="The Broad Institute Genomics Platform"/>
            <consortium name="The Broad Institute Genome Sequencing Center for Infectious Disease"/>
            <person name="Wu L."/>
            <person name="Ma J."/>
        </authorList>
    </citation>
    <scope>NUCLEOTIDE SEQUENCE [LARGE SCALE GENOMIC DNA]</scope>
    <source>
        <strain evidence="2">CCUG 62793</strain>
    </source>
</reference>
<organism evidence="1 2">
    <name type="scientific">Delftia deserti</name>
    <dbReference type="NCBI Taxonomy" id="1651218"/>
    <lineage>
        <taxon>Bacteria</taxon>
        <taxon>Pseudomonadati</taxon>
        <taxon>Pseudomonadota</taxon>
        <taxon>Betaproteobacteria</taxon>
        <taxon>Burkholderiales</taxon>
        <taxon>Comamonadaceae</taxon>
        <taxon>Delftia</taxon>
    </lineage>
</organism>
<proteinExistence type="predicted"/>
<keyword evidence="2" id="KW-1185">Reference proteome</keyword>
<gene>
    <name evidence="1" type="ORF">ACFSPV_28310</name>
</gene>
<name>A0ABW5EXM2_9BURK</name>
<accession>A0ABW5EXM2</accession>
<dbReference type="RefSeq" id="WP_380105507.1">
    <property type="nucleotide sequence ID" value="NZ_JBHSIH010000001.1"/>
</dbReference>
<dbReference type="EMBL" id="JBHUIG010000042">
    <property type="protein sequence ID" value="MFD2322586.1"/>
    <property type="molecule type" value="Genomic_DNA"/>
</dbReference>
<sequence length="63" mass="6983">MTNPTDNLVRATFGGRPYPQIEELVQDLNDCLREYAGQIPLAAAIGALRIVEHGLLEQHREAP</sequence>
<dbReference type="Proteomes" id="UP001597287">
    <property type="component" value="Unassembled WGS sequence"/>
</dbReference>
<evidence type="ECO:0000313" key="1">
    <source>
        <dbReference type="EMBL" id="MFD2322586.1"/>
    </source>
</evidence>
<protein>
    <submittedName>
        <fullName evidence="1">Uncharacterized protein</fullName>
    </submittedName>
</protein>
<comment type="caution">
    <text evidence="1">The sequence shown here is derived from an EMBL/GenBank/DDBJ whole genome shotgun (WGS) entry which is preliminary data.</text>
</comment>
<evidence type="ECO:0000313" key="2">
    <source>
        <dbReference type="Proteomes" id="UP001597287"/>
    </source>
</evidence>